<dbReference type="AlphaFoldDB" id="A0A327YPM1"/>
<organism evidence="3 4">
    <name type="scientific">Salipiger aestuarii</name>
    <dbReference type="NCBI Taxonomy" id="568098"/>
    <lineage>
        <taxon>Bacteria</taxon>
        <taxon>Pseudomonadati</taxon>
        <taxon>Pseudomonadota</taxon>
        <taxon>Alphaproteobacteria</taxon>
        <taxon>Rhodobacterales</taxon>
        <taxon>Roseobacteraceae</taxon>
        <taxon>Salipiger</taxon>
    </lineage>
</organism>
<dbReference type="RefSeq" id="WP_009506703.1">
    <property type="nucleotide sequence ID" value="NZ_LIQE01000001.1"/>
</dbReference>
<keyword evidence="1" id="KW-0732">Signal</keyword>
<dbReference type="SUPFAM" id="SSF63411">
    <property type="entry name" value="LuxS/MPP-like metallohydrolase"/>
    <property type="match status" value="2"/>
</dbReference>
<keyword evidence="3" id="KW-0645">Protease</keyword>
<dbReference type="Pfam" id="PF05193">
    <property type="entry name" value="Peptidase_M16_C"/>
    <property type="match status" value="1"/>
</dbReference>
<sequence length="437" mass="46608">MKPLIAAAFALLTATPALAEMRIQTVDTPGGFHAWLAQEDSIPFTSLEIRFRGGTSMDVAGKEGAVNLMSALLDEGAGDMDSAAFTRASESLAASYRFDATQDAVSVSAQFLTENRDAAAALLRASLNDPRFDQDAVDRVRAQVLAGLRNDAKDPDTIAAAAFDKVAFGDHPYARPKEGTEDSVAALTRDDLIAAHAATLTRDRVYIAAAGDISADELSVLIDDLLGDLPVSTAPLPPDMQVGTDAGVTVVPFDTPQSVAVFGHEGIKRDDPDFFAAYVLNTILGGGGFEARLMNEVREKRGLTYGVYSYLMPMDHAELYVGRVASANDRIAEAVAVIRGEWARMAENGVTQDELDQAKTYLTGAYPLRFDGNGPIARILVGMQMDGLTPDYVQTRNAQVEAVTLADAKRVAARILKPDALRFVVVGQPVGLDETPG</sequence>
<feature type="domain" description="Peptidase M16 C-terminal" evidence="2">
    <location>
        <begin position="187"/>
        <end position="361"/>
    </location>
</feature>
<accession>A0A327YPM1</accession>
<dbReference type="OrthoDB" id="9811314at2"/>
<evidence type="ECO:0000259" key="2">
    <source>
        <dbReference type="Pfam" id="PF05193"/>
    </source>
</evidence>
<evidence type="ECO:0000313" key="3">
    <source>
        <dbReference type="EMBL" id="RAK22890.1"/>
    </source>
</evidence>
<dbReference type="GO" id="GO:0046872">
    <property type="term" value="F:metal ion binding"/>
    <property type="evidence" value="ECO:0007669"/>
    <property type="project" value="InterPro"/>
</dbReference>
<feature type="signal peptide" evidence="1">
    <location>
        <begin position="1"/>
        <end position="19"/>
    </location>
</feature>
<dbReference type="Proteomes" id="UP000249165">
    <property type="component" value="Unassembled WGS sequence"/>
</dbReference>
<dbReference type="EMBL" id="QLMG01000002">
    <property type="protein sequence ID" value="RAK22890.1"/>
    <property type="molecule type" value="Genomic_DNA"/>
</dbReference>
<reference evidence="3 4" key="1">
    <citation type="submission" date="2018-06" db="EMBL/GenBank/DDBJ databases">
        <title>Genomic Encyclopedia of Archaeal and Bacterial Type Strains, Phase II (KMG-II): from individual species to whole genera.</title>
        <authorList>
            <person name="Goeker M."/>
        </authorList>
    </citation>
    <scope>NUCLEOTIDE SEQUENCE [LARGE SCALE GENOMIC DNA]</scope>
    <source>
        <strain evidence="3 4">DSM 22011</strain>
    </source>
</reference>
<keyword evidence="3" id="KW-0378">Hydrolase</keyword>
<dbReference type="PANTHER" id="PTHR11851">
    <property type="entry name" value="METALLOPROTEASE"/>
    <property type="match status" value="1"/>
</dbReference>
<name>A0A327YPM1_9RHOB</name>
<dbReference type="PANTHER" id="PTHR11851:SF224">
    <property type="entry name" value="PROCESSING PROTEASE"/>
    <property type="match status" value="1"/>
</dbReference>
<proteinExistence type="predicted"/>
<dbReference type="Gene3D" id="3.30.830.10">
    <property type="entry name" value="Metalloenzyme, LuxS/M16 peptidase-like"/>
    <property type="match status" value="2"/>
</dbReference>
<keyword evidence="4" id="KW-1185">Reference proteome</keyword>
<evidence type="ECO:0000256" key="1">
    <source>
        <dbReference type="SAM" id="SignalP"/>
    </source>
</evidence>
<evidence type="ECO:0000313" key="4">
    <source>
        <dbReference type="Proteomes" id="UP000249165"/>
    </source>
</evidence>
<dbReference type="GO" id="GO:0006508">
    <property type="term" value="P:proteolysis"/>
    <property type="evidence" value="ECO:0007669"/>
    <property type="project" value="UniProtKB-KW"/>
</dbReference>
<dbReference type="GO" id="GO:0008233">
    <property type="term" value="F:peptidase activity"/>
    <property type="evidence" value="ECO:0007669"/>
    <property type="project" value="UniProtKB-KW"/>
</dbReference>
<dbReference type="InterPro" id="IPR007863">
    <property type="entry name" value="Peptidase_M16_C"/>
</dbReference>
<gene>
    <name evidence="3" type="ORF">ATI53_100269</name>
</gene>
<comment type="caution">
    <text evidence="3">The sequence shown here is derived from an EMBL/GenBank/DDBJ whole genome shotgun (WGS) entry which is preliminary data.</text>
</comment>
<protein>
    <submittedName>
        <fullName evidence="3">Zinc protease</fullName>
    </submittedName>
</protein>
<feature type="chain" id="PRO_5016322906" evidence="1">
    <location>
        <begin position="20"/>
        <end position="437"/>
    </location>
</feature>
<dbReference type="InterPro" id="IPR011249">
    <property type="entry name" value="Metalloenz_LuxS/M16"/>
</dbReference>
<dbReference type="InterPro" id="IPR050361">
    <property type="entry name" value="MPP/UQCRC_Complex"/>
</dbReference>